<reference evidence="3" key="2">
    <citation type="submission" date="2020-10" db="UniProtKB">
        <authorList>
            <consortium name="WormBaseParasite"/>
        </authorList>
    </citation>
    <scope>IDENTIFICATION</scope>
</reference>
<dbReference type="Gene3D" id="3.40.1190.20">
    <property type="match status" value="1"/>
</dbReference>
<name>A0A7E4V0C1_PANRE</name>
<evidence type="ECO:0000313" key="3">
    <source>
        <dbReference type="WBParaSite" id="Pan_g15004.t1"/>
    </source>
</evidence>
<dbReference type="Proteomes" id="UP000492821">
    <property type="component" value="Unassembled WGS sequence"/>
</dbReference>
<protein>
    <submittedName>
        <fullName evidence="3">PfkB domain-containing protein</fullName>
    </submittedName>
</protein>
<dbReference type="AlphaFoldDB" id="A0A7E4V0C1"/>
<feature type="domain" description="Carbohydrate kinase PfkB" evidence="1">
    <location>
        <begin position="17"/>
        <end position="318"/>
    </location>
</feature>
<dbReference type="InterPro" id="IPR029056">
    <property type="entry name" value="Ribokinase-like"/>
</dbReference>
<evidence type="ECO:0000259" key="1">
    <source>
        <dbReference type="Pfam" id="PF00294"/>
    </source>
</evidence>
<dbReference type="InterPro" id="IPR052562">
    <property type="entry name" value="Ketohexokinase-related"/>
</dbReference>
<dbReference type="WBParaSite" id="Pan_g15004.t1">
    <property type="protein sequence ID" value="Pan_g15004.t1"/>
    <property type="gene ID" value="Pan_g15004"/>
</dbReference>
<dbReference type="Pfam" id="PF00294">
    <property type="entry name" value="PfkB"/>
    <property type="match status" value="1"/>
</dbReference>
<sequence length="326" mass="35979">MGAIEGQKTALVEKGNILLVGLCCIDEVNIVKKYPNEDSETRIFEKYLTLGGNVANSAVVARQLTSQVQVCASLPIANPQLTALLDAAKIDTTLSIPRTDPKTEVPVSTCILNETAGSRTVFHYRGNLPEIEADEFVRRVVKDEVLSKVGWIHFEGRNFDHLETMMQKVREWRHGNSRQEPVISVEFEKIRDFNYFERLTQHADVIFMSKDFAKNKGWGDAGAAIEALKKEHAKAASSDASNLKVICPWGEQGVYGQANGDIIHVPAEKVNVVDSLGAGDCFIGACIWALWNGYEFPKALEIANHVAATKCAQRGLQNLNLKGIKI</sequence>
<proteinExistence type="predicted"/>
<accession>A0A7E4V0C1</accession>
<reference evidence="2" key="1">
    <citation type="journal article" date="2013" name="Genetics">
        <title>The draft genome and transcriptome of Panagrellus redivivus are shaped by the harsh demands of a free-living lifestyle.</title>
        <authorList>
            <person name="Srinivasan J."/>
            <person name="Dillman A.R."/>
            <person name="Macchietto M.G."/>
            <person name="Heikkinen L."/>
            <person name="Lakso M."/>
            <person name="Fracchia K.M."/>
            <person name="Antoshechkin I."/>
            <person name="Mortazavi A."/>
            <person name="Wong G."/>
            <person name="Sternberg P.W."/>
        </authorList>
    </citation>
    <scope>NUCLEOTIDE SEQUENCE [LARGE SCALE GENOMIC DNA]</scope>
    <source>
        <strain evidence="2">MT8872</strain>
    </source>
</reference>
<keyword evidence="2" id="KW-1185">Reference proteome</keyword>
<dbReference type="PANTHER" id="PTHR42774:SF3">
    <property type="entry name" value="KETOHEXOKINASE"/>
    <property type="match status" value="1"/>
</dbReference>
<evidence type="ECO:0000313" key="2">
    <source>
        <dbReference type="Proteomes" id="UP000492821"/>
    </source>
</evidence>
<dbReference type="SUPFAM" id="SSF53613">
    <property type="entry name" value="Ribokinase-like"/>
    <property type="match status" value="1"/>
</dbReference>
<dbReference type="InterPro" id="IPR011611">
    <property type="entry name" value="PfkB_dom"/>
</dbReference>
<dbReference type="GO" id="GO:0006796">
    <property type="term" value="P:phosphate-containing compound metabolic process"/>
    <property type="evidence" value="ECO:0007669"/>
    <property type="project" value="UniProtKB-ARBA"/>
</dbReference>
<organism evidence="2 3">
    <name type="scientific">Panagrellus redivivus</name>
    <name type="common">Microworm</name>
    <dbReference type="NCBI Taxonomy" id="6233"/>
    <lineage>
        <taxon>Eukaryota</taxon>
        <taxon>Metazoa</taxon>
        <taxon>Ecdysozoa</taxon>
        <taxon>Nematoda</taxon>
        <taxon>Chromadorea</taxon>
        <taxon>Rhabditida</taxon>
        <taxon>Tylenchina</taxon>
        <taxon>Panagrolaimomorpha</taxon>
        <taxon>Panagrolaimoidea</taxon>
        <taxon>Panagrolaimidae</taxon>
        <taxon>Panagrellus</taxon>
    </lineage>
</organism>
<dbReference type="PANTHER" id="PTHR42774">
    <property type="entry name" value="PHOSPHOTRANSFERASE SYSTEM TRANSPORT PROTEIN"/>
    <property type="match status" value="1"/>
</dbReference>